<accession>A0A6A5QXF8</accession>
<sequence>MQLSQVTQSSAGNIRFIIEQRPTLQADTADALSSRSNRGRNRKPKTTLTITRTSIPPPQTTTAFPIQPSHTFACVESRYFPKAAGNCYIDVDCRAVRLNKFSLTHTEESRAQEHHAAEHRRSLSDWKDK</sequence>
<protein>
    <submittedName>
        <fullName evidence="2">Uncharacterized protein</fullName>
    </submittedName>
</protein>
<name>A0A6A5QXF8_AMPQU</name>
<feature type="region of interest" description="Disordered" evidence="1">
    <location>
        <begin position="106"/>
        <end position="129"/>
    </location>
</feature>
<organism evidence="2 3">
    <name type="scientific">Ampelomyces quisqualis</name>
    <name type="common">Powdery mildew agent</name>
    <dbReference type="NCBI Taxonomy" id="50730"/>
    <lineage>
        <taxon>Eukaryota</taxon>
        <taxon>Fungi</taxon>
        <taxon>Dikarya</taxon>
        <taxon>Ascomycota</taxon>
        <taxon>Pezizomycotina</taxon>
        <taxon>Dothideomycetes</taxon>
        <taxon>Pleosporomycetidae</taxon>
        <taxon>Pleosporales</taxon>
        <taxon>Pleosporineae</taxon>
        <taxon>Phaeosphaeriaceae</taxon>
        <taxon>Ampelomyces</taxon>
    </lineage>
</organism>
<reference evidence="2" key="1">
    <citation type="journal article" date="2020" name="Stud. Mycol.">
        <title>101 Dothideomycetes genomes: a test case for predicting lifestyles and emergence of pathogens.</title>
        <authorList>
            <person name="Haridas S."/>
            <person name="Albert R."/>
            <person name="Binder M."/>
            <person name="Bloem J."/>
            <person name="Labutti K."/>
            <person name="Salamov A."/>
            <person name="Andreopoulos B."/>
            <person name="Baker S."/>
            <person name="Barry K."/>
            <person name="Bills G."/>
            <person name="Bluhm B."/>
            <person name="Cannon C."/>
            <person name="Castanera R."/>
            <person name="Culley D."/>
            <person name="Daum C."/>
            <person name="Ezra D."/>
            <person name="Gonzalez J."/>
            <person name="Henrissat B."/>
            <person name="Kuo A."/>
            <person name="Liang C."/>
            <person name="Lipzen A."/>
            <person name="Lutzoni F."/>
            <person name="Magnuson J."/>
            <person name="Mondo S."/>
            <person name="Nolan M."/>
            <person name="Ohm R."/>
            <person name="Pangilinan J."/>
            <person name="Park H.-J."/>
            <person name="Ramirez L."/>
            <person name="Alfaro M."/>
            <person name="Sun H."/>
            <person name="Tritt A."/>
            <person name="Yoshinaga Y."/>
            <person name="Zwiers L.-H."/>
            <person name="Turgeon B."/>
            <person name="Goodwin S."/>
            <person name="Spatafora J."/>
            <person name="Crous P."/>
            <person name="Grigoriev I."/>
        </authorList>
    </citation>
    <scope>NUCLEOTIDE SEQUENCE</scope>
    <source>
        <strain evidence="2">HMLAC05119</strain>
    </source>
</reference>
<dbReference type="AlphaFoldDB" id="A0A6A5QXF8"/>
<keyword evidence="3" id="KW-1185">Reference proteome</keyword>
<dbReference type="Proteomes" id="UP000800096">
    <property type="component" value="Unassembled WGS sequence"/>
</dbReference>
<proteinExistence type="predicted"/>
<evidence type="ECO:0000313" key="2">
    <source>
        <dbReference type="EMBL" id="KAF1919638.1"/>
    </source>
</evidence>
<dbReference type="EMBL" id="ML979133">
    <property type="protein sequence ID" value="KAF1919638.1"/>
    <property type="molecule type" value="Genomic_DNA"/>
</dbReference>
<evidence type="ECO:0000256" key="1">
    <source>
        <dbReference type="SAM" id="MobiDB-lite"/>
    </source>
</evidence>
<evidence type="ECO:0000313" key="3">
    <source>
        <dbReference type="Proteomes" id="UP000800096"/>
    </source>
</evidence>
<feature type="region of interest" description="Disordered" evidence="1">
    <location>
        <begin position="26"/>
        <end position="64"/>
    </location>
</feature>
<gene>
    <name evidence="2" type="ORF">BDU57DRAFT_147755</name>
</gene>
<feature type="compositionally biased region" description="Polar residues" evidence="1">
    <location>
        <begin position="26"/>
        <end position="36"/>
    </location>
</feature>
<feature type="compositionally biased region" description="Polar residues" evidence="1">
    <location>
        <begin position="46"/>
        <end position="64"/>
    </location>
</feature>